<dbReference type="OrthoDB" id="189895at2"/>
<reference evidence="2 3" key="1">
    <citation type="submission" date="2017-09" db="EMBL/GenBank/DDBJ databases">
        <title>Genomics of the genus Arcobacter.</title>
        <authorList>
            <person name="Perez-Cataluna A."/>
            <person name="Figueras M.J."/>
            <person name="Salas-Masso N."/>
        </authorList>
    </citation>
    <scope>NUCLEOTIDE SEQUENCE [LARGE SCALE GENOMIC DNA]</scope>
    <source>
        <strain evidence="2 3">F156-34</strain>
    </source>
</reference>
<protein>
    <recommendedName>
        <fullName evidence="1">Carbamoyltransferase Kae1-like domain-containing protein</fullName>
    </recommendedName>
</protein>
<keyword evidence="3" id="KW-1185">Reference proteome</keyword>
<accession>A0A4Q1AX74</accession>
<comment type="caution">
    <text evidence="2">The sequence shown here is derived from an EMBL/GenBank/DDBJ whole genome shotgun (WGS) entry which is preliminary data.</text>
</comment>
<evidence type="ECO:0000313" key="3">
    <source>
        <dbReference type="Proteomes" id="UP000289718"/>
    </source>
</evidence>
<name>A0A4Q1AX74_9BACT</name>
<gene>
    <name evidence="2" type="ORF">CP965_00245</name>
</gene>
<dbReference type="Proteomes" id="UP000289718">
    <property type="component" value="Unassembled WGS sequence"/>
</dbReference>
<dbReference type="Gene3D" id="3.30.420.40">
    <property type="match status" value="1"/>
</dbReference>
<evidence type="ECO:0000259" key="1">
    <source>
        <dbReference type="Pfam" id="PF22521"/>
    </source>
</evidence>
<evidence type="ECO:0000313" key="2">
    <source>
        <dbReference type="EMBL" id="RXK13913.1"/>
    </source>
</evidence>
<dbReference type="AlphaFoldDB" id="A0A4Q1AX74"/>
<dbReference type="InterPro" id="IPR055128">
    <property type="entry name" value="HypF_C_2"/>
</dbReference>
<sequence length="511" mass="59424">MELIYKIDFNTTNFYFKHIIDDLIEDTKIKATCKMYRGFILLVCSDEVEEIENFFKVLEEKLPLSIFISNAEVLEHFDYDSFFELEEQDVKLNLSLLTNDEITKTINENNIDFTNDIDKIKKGGVSRFETHNGLKDLFLPSVKLREEFESKGYEVKLLITNINNISKLVDITQKDLQLLCSIERPLIKLKFKLLQNAKGEFSNTRFIYAKIADDKETLLFSKALKDKGFDYILYVNDEVYQDGLKVTYNKEQNIIICGEKGLFPKYDFDLKRRVNSSKDYFEEYGSVYKACIAQFNKRLVSTIGVYFSYKSDESAIKINNAKLGERNIVFIPNVLNNIEKCIDDIRSIDENTNRLIDNYKKSFPKYFEKKFIDKDADGFEAILNMLAYCLGMKDYKQFEDTALMFGGKSGLQIDMKVMQIDGKNYLDYRKIIQSTLSYKIAGVEDTLLAYSFYESLCDFISDNVTEIQSDFNAKDIILCGDMFANSILLSKLKKKLNTINILIPKEYPIDY</sequence>
<proteinExistence type="predicted"/>
<dbReference type="RefSeq" id="WP_129060023.1">
    <property type="nucleotide sequence ID" value="NZ_NXIE01000001.1"/>
</dbReference>
<feature type="domain" description="Carbamoyltransferase Kae1-like" evidence="1">
    <location>
        <begin position="409"/>
        <end position="508"/>
    </location>
</feature>
<dbReference type="EMBL" id="NXIE01000001">
    <property type="protein sequence ID" value="RXK13913.1"/>
    <property type="molecule type" value="Genomic_DNA"/>
</dbReference>
<organism evidence="2 3">
    <name type="scientific">Halarcobacter mediterraneus</name>
    <dbReference type="NCBI Taxonomy" id="2023153"/>
    <lineage>
        <taxon>Bacteria</taxon>
        <taxon>Pseudomonadati</taxon>
        <taxon>Campylobacterota</taxon>
        <taxon>Epsilonproteobacteria</taxon>
        <taxon>Campylobacterales</taxon>
        <taxon>Arcobacteraceae</taxon>
        <taxon>Halarcobacter</taxon>
    </lineage>
</organism>
<dbReference type="Pfam" id="PF22521">
    <property type="entry name" value="HypF_C_2"/>
    <property type="match status" value="1"/>
</dbReference>